<dbReference type="AlphaFoldDB" id="A0A9Q3Q4C9"/>
<keyword evidence="3" id="KW-1185">Reference proteome</keyword>
<proteinExistence type="predicted"/>
<sequence length="106" mass="11592">MVCSLWAVGRGLQSVCRGLWSALCGRGGYWRPPGPKLIPEPKCAGPSGVPWDHKDSAPPKAPGEDLGSDFSTKETWTHHLNDFEGGPSLRYGPHFLEGIFFMLEVI</sequence>
<comment type="caution">
    <text evidence="2">The sequence shown here is derived from an EMBL/GenBank/DDBJ whole genome shotgun (WGS) entry which is preliminary data.</text>
</comment>
<dbReference type="Proteomes" id="UP000765509">
    <property type="component" value="Unassembled WGS sequence"/>
</dbReference>
<feature type="region of interest" description="Disordered" evidence="1">
    <location>
        <begin position="41"/>
        <end position="68"/>
    </location>
</feature>
<accession>A0A9Q3Q4C9</accession>
<evidence type="ECO:0000313" key="3">
    <source>
        <dbReference type="Proteomes" id="UP000765509"/>
    </source>
</evidence>
<gene>
    <name evidence="2" type="ORF">O181_123595</name>
</gene>
<evidence type="ECO:0000313" key="2">
    <source>
        <dbReference type="EMBL" id="MBW0583880.1"/>
    </source>
</evidence>
<dbReference type="EMBL" id="AVOT02116265">
    <property type="protein sequence ID" value="MBW0583880.1"/>
    <property type="molecule type" value="Genomic_DNA"/>
</dbReference>
<evidence type="ECO:0000256" key="1">
    <source>
        <dbReference type="SAM" id="MobiDB-lite"/>
    </source>
</evidence>
<name>A0A9Q3Q4C9_9BASI</name>
<organism evidence="2 3">
    <name type="scientific">Austropuccinia psidii MF-1</name>
    <dbReference type="NCBI Taxonomy" id="1389203"/>
    <lineage>
        <taxon>Eukaryota</taxon>
        <taxon>Fungi</taxon>
        <taxon>Dikarya</taxon>
        <taxon>Basidiomycota</taxon>
        <taxon>Pucciniomycotina</taxon>
        <taxon>Pucciniomycetes</taxon>
        <taxon>Pucciniales</taxon>
        <taxon>Sphaerophragmiaceae</taxon>
        <taxon>Austropuccinia</taxon>
    </lineage>
</organism>
<protein>
    <submittedName>
        <fullName evidence="2">Uncharacterized protein</fullName>
    </submittedName>
</protein>
<reference evidence="2" key="1">
    <citation type="submission" date="2021-03" db="EMBL/GenBank/DDBJ databases">
        <title>Draft genome sequence of rust myrtle Austropuccinia psidii MF-1, a brazilian biotype.</title>
        <authorList>
            <person name="Quecine M.C."/>
            <person name="Pachon D.M.R."/>
            <person name="Bonatelli M.L."/>
            <person name="Correr F.H."/>
            <person name="Franceschini L.M."/>
            <person name="Leite T.F."/>
            <person name="Margarido G.R.A."/>
            <person name="Almeida C.A."/>
            <person name="Ferrarezi J.A."/>
            <person name="Labate C.A."/>
        </authorList>
    </citation>
    <scope>NUCLEOTIDE SEQUENCE</scope>
    <source>
        <strain evidence="2">MF-1</strain>
    </source>
</reference>